<organism evidence="1 2">
    <name type="scientific">Vallitalea maricola</name>
    <dbReference type="NCBI Taxonomy" id="3074433"/>
    <lineage>
        <taxon>Bacteria</taxon>
        <taxon>Bacillati</taxon>
        <taxon>Bacillota</taxon>
        <taxon>Clostridia</taxon>
        <taxon>Lachnospirales</taxon>
        <taxon>Vallitaleaceae</taxon>
        <taxon>Vallitalea</taxon>
    </lineage>
</organism>
<proteinExistence type="predicted"/>
<dbReference type="Proteomes" id="UP001374599">
    <property type="component" value="Unassembled WGS sequence"/>
</dbReference>
<accession>A0ACB5UHG7</accession>
<keyword evidence="2" id="KW-1185">Reference proteome</keyword>
<evidence type="ECO:0000313" key="2">
    <source>
        <dbReference type="Proteomes" id="UP001374599"/>
    </source>
</evidence>
<evidence type="ECO:0000313" key="1">
    <source>
        <dbReference type="EMBL" id="GMQ61348.1"/>
    </source>
</evidence>
<comment type="caution">
    <text evidence="1">The sequence shown here is derived from an EMBL/GenBank/DDBJ whole genome shotgun (WGS) entry which is preliminary data.</text>
</comment>
<gene>
    <name evidence="1" type="ORF">AN2V17_05760</name>
</gene>
<name>A0ACB5UHG7_9FIRM</name>
<protein>
    <submittedName>
        <fullName evidence="1">CotS family spore coat protein</fullName>
    </submittedName>
</protein>
<sequence length="334" mass="40203">MLEEYNNIFEQFDVKVKNGYKGRGAYILDTNKGLKLFKEIRMHREKIKFMYEIEEYLHENGFSNIDRLTLSRDNNPYCEDDGTVYIMKNWVNGREIFFNDEEEIYDSVKNLAILHKCGTNFPRCNRYKNYVKLGTLSSKLDRHNIELVRIRNKIRKIGKWSEFDICFLSSFNYYYQKAAEALSLIELSEYNNLVDQYYNKNVIIHGQYIHHNILVSNKKIYTMNFEYCNIDLPVIDLYRLLRKVLEKNEWNIQLGIKAIDKYVSINPLSKGELNILLYLIMYPEKFWKISNYYFNLNRAWKPKQSLVKINKLINQKDKKEDFIKALKKNLEVNW</sequence>
<reference evidence="1" key="1">
    <citation type="submission" date="2023-09" db="EMBL/GenBank/DDBJ databases">
        <title>Vallitalea sediminicola and Vallitalea maricola sp. nov., anaerobic bacteria isolated from marine sediment.</title>
        <authorList>
            <person name="Hirano S."/>
            <person name="Maeda A."/>
            <person name="Terahara T."/>
            <person name="Mori K."/>
            <person name="Hamada M."/>
            <person name="Matsumoto R."/>
            <person name="Kobayashi T."/>
        </authorList>
    </citation>
    <scope>NUCLEOTIDE SEQUENCE</scope>
    <source>
        <strain evidence="1">AN17-2</strain>
    </source>
</reference>
<dbReference type="EMBL" id="BTPU01000008">
    <property type="protein sequence ID" value="GMQ61348.1"/>
    <property type="molecule type" value="Genomic_DNA"/>
</dbReference>